<evidence type="ECO:0000313" key="3">
    <source>
        <dbReference type="Proteomes" id="UP001172738"/>
    </source>
</evidence>
<evidence type="ECO:0000313" key="2">
    <source>
        <dbReference type="EMBL" id="MDN4472707.1"/>
    </source>
</evidence>
<keyword evidence="2" id="KW-0808">Transferase</keyword>
<protein>
    <submittedName>
        <fullName evidence="2">GNAT family N-acetyltransferase</fullName>
        <ecNumber evidence="2">2.3.1.-</ecNumber>
    </submittedName>
</protein>
<organism evidence="2 3">
    <name type="scientific">Demequina zhanjiangensis</name>
    <dbReference type="NCBI Taxonomy" id="3051659"/>
    <lineage>
        <taxon>Bacteria</taxon>
        <taxon>Bacillati</taxon>
        <taxon>Actinomycetota</taxon>
        <taxon>Actinomycetes</taxon>
        <taxon>Micrococcales</taxon>
        <taxon>Demequinaceae</taxon>
        <taxon>Demequina</taxon>
    </lineage>
</organism>
<comment type="caution">
    <text evidence="2">The sequence shown here is derived from an EMBL/GenBank/DDBJ whole genome shotgun (WGS) entry which is preliminary data.</text>
</comment>
<dbReference type="EC" id="2.3.1.-" evidence="2"/>
<dbReference type="InterPro" id="IPR016181">
    <property type="entry name" value="Acyl_CoA_acyltransferase"/>
</dbReference>
<accession>A0ABT8G0T9</accession>
<name>A0ABT8G0T9_9MICO</name>
<dbReference type="RefSeq" id="WP_301127497.1">
    <property type="nucleotide sequence ID" value="NZ_JAUHPV010000003.1"/>
</dbReference>
<dbReference type="Gene3D" id="3.40.630.30">
    <property type="match status" value="1"/>
</dbReference>
<feature type="domain" description="N-acetyltransferase" evidence="1">
    <location>
        <begin position="11"/>
        <end position="165"/>
    </location>
</feature>
<gene>
    <name evidence="2" type="ORF">QQX04_06835</name>
</gene>
<dbReference type="Pfam" id="PF13527">
    <property type="entry name" value="Acetyltransf_9"/>
    <property type="match status" value="1"/>
</dbReference>
<keyword evidence="2" id="KW-0012">Acyltransferase</keyword>
<dbReference type="Proteomes" id="UP001172738">
    <property type="component" value="Unassembled WGS sequence"/>
</dbReference>
<dbReference type="PROSITE" id="PS51186">
    <property type="entry name" value="GNAT"/>
    <property type="match status" value="1"/>
</dbReference>
<evidence type="ECO:0000259" key="1">
    <source>
        <dbReference type="PROSITE" id="PS51186"/>
    </source>
</evidence>
<sequence>MSSSQSRGAEPRVRQAVAADAAEIVHLGALMYKAVGAKPGPQWAAESTRTVRARLGKDLIGMVIDAPEGGLACCGLVNVGPRLPRPGAKSHEVGYVQWVSTAPQHQRKGYAHAVMKALLEETDARGIEVVELHATPVGREIYEELGFFVKSDNIAMTHVRHRPQS</sequence>
<dbReference type="GO" id="GO:0016746">
    <property type="term" value="F:acyltransferase activity"/>
    <property type="evidence" value="ECO:0007669"/>
    <property type="project" value="UniProtKB-KW"/>
</dbReference>
<reference evidence="2" key="1">
    <citation type="submission" date="2023-06" db="EMBL/GenBank/DDBJ databases">
        <title>SYSU T00b26.</title>
        <authorList>
            <person name="Gao L."/>
            <person name="Fang B.-Z."/>
            <person name="Li W.-J."/>
        </authorList>
    </citation>
    <scope>NUCLEOTIDE SEQUENCE</scope>
    <source>
        <strain evidence="2">SYSU T00b26</strain>
    </source>
</reference>
<proteinExistence type="predicted"/>
<dbReference type="CDD" id="cd04301">
    <property type="entry name" value="NAT_SF"/>
    <property type="match status" value="1"/>
</dbReference>
<dbReference type="InterPro" id="IPR000182">
    <property type="entry name" value="GNAT_dom"/>
</dbReference>
<keyword evidence="3" id="KW-1185">Reference proteome</keyword>
<dbReference type="EMBL" id="JAUHPV010000003">
    <property type="protein sequence ID" value="MDN4472707.1"/>
    <property type="molecule type" value="Genomic_DNA"/>
</dbReference>
<dbReference type="SUPFAM" id="SSF55729">
    <property type="entry name" value="Acyl-CoA N-acyltransferases (Nat)"/>
    <property type="match status" value="1"/>
</dbReference>